<gene>
    <name evidence="1" type="ORF">BLL40_09035</name>
</gene>
<proteinExistence type="predicted"/>
<accession>A0A1Q5P3N5</accession>
<reference evidence="1 2" key="1">
    <citation type="submission" date="2016-12" db="EMBL/GenBank/DDBJ databases">
        <title>Domibacillus sp. SAOS 44 whole genome sequencing.</title>
        <authorList>
            <person name="Verma A."/>
            <person name="Krishnamurthi S."/>
        </authorList>
    </citation>
    <scope>NUCLEOTIDE SEQUENCE [LARGE SCALE GENOMIC DNA]</scope>
    <source>
        <strain evidence="1 2">SAOS 44</strain>
    </source>
</reference>
<organism evidence="1 2">
    <name type="scientific">Domibacillus mangrovi</name>
    <dbReference type="NCBI Taxonomy" id="1714354"/>
    <lineage>
        <taxon>Bacteria</taxon>
        <taxon>Bacillati</taxon>
        <taxon>Bacillota</taxon>
        <taxon>Bacilli</taxon>
        <taxon>Bacillales</taxon>
        <taxon>Bacillaceae</taxon>
        <taxon>Domibacillus</taxon>
    </lineage>
</organism>
<sequence length="75" mass="9011">MLRKVYWSKLNDSCNKITVKAGFRKESNELYEPYELSIETWEKESASWMYKGEQSKQRQQQLEEHPSIQLLLKLS</sequence>
<dbReference type="Proteomes" id="UP000186524">
    <property type="component" value="Unassembled WGS sequence"/>
</dbReference>
<evidence type="ECO:0000313" key="2">
    <source>
        <dbReference type="Proteomes" id="UP000186524"/>
    </source>
</evidence>
<dbReference type="RefSeq" id="WP_073711578.1">
    <property type="nucleotide sequence ID" value="NZ_MRWQ01000006.1"/>
</dbReference>
<dbReference type="AlphaFoldDB" id="A0A1Q5P3N5"/>
<dbReference type="OrthoDB" id="2971170at2"/>
<name>A0A1Q5P3N5_9BACI</name>
<protein>
    <submittedName>
        <fullName evidence="1">Uncharacterized protein</fullName>
    </submittedName>
</protein>
<dbReference type="EMBL" id="MRWQ01000006">
    <property type="protein sequence ID" value="OKL36855.1"/>
    <property type="molecule type" value="Genomic_DNA"/>
</dbReference>
<keyword evidence="2" id="KW-1185">Reference proteome</keyword>
<evidence type="ECO:0000313" key="1">
    <source>
        <dbReference type="EMBL" id="OKL36855.1"/>
    </source>
</evidence>
<comment type="caution">
    <text evidence="1">The sequence shown here is derived from an EMBL/GenBank/DDBJ whole genome shotgun (WGS) entry which is preliminary data.</text>
</comment>